<accession>A0A834DQ91</accession>
<comment type="caution">
    <text evidence="2">The sequence shown here is derived from an EMBL/GenBank/DDBJ whole genome shotgun (WGS) entry which is preliminary data.</text>
</comment>
<reference evidence="2 3" key="1">
    <citation type="journal article" date="2020" name="Nature">
        <title>Six reference-quality genomes reveal evolution of bat adaptations.</title>
        <authorList>
            <person name="Jebb D."/>
            <person name="Huang Z."/>
            <person name="Pippel M."/>
            <person name="Hughes G.M."/>
            <person name="Lavrichenko K."/>
            <person name="Devanna P."/>
            <person name="Winkler S."/>
            <person name="Jermiin L.S."/>
            <person name="Skirmuntt E.C."/>
            <person name="Katzourakis A."/>
            <person name="Burkitt-Gray L."/>
            <person name="Ray D.A."/>
            <person name="Sullivan K.A.M."/>
            <person name="Roscito J.G."/>
            <person name="Kirilenko B.M."/>
            <person name="Davalos L.M."/>
            <person name="Corthals A.P."/>
            <person name="Power M.L."/>
            <person name="Jones G."/>
            <person name="Ransome R.D."/>
            <person name="Dechmann D.K.N."/>
            <person name="Locatelli A.G."/>
            <person name="Puechmaille S.J."/>
            <person name="Fedrigo O."/>
            <person name="Jarvis E.D."/>
            <person name="Hiller M."/>
            <person name="Vernes S.C."/>
            <person name="Myers E.W."/>
            <person name="Teeling E.C."/>
        </authorList>
    </citation>
    <scope>NUCLEOTIDE SEQUENCE [LARGE SCALE GENOMIC DNA]</scope>
    <source>
        <strain evidence="2">Bat1K_MPI-CBG_1</strain>
    </source>
</reference>
<evidence type="ECO:0000313" key="3">
    <source>
        <dbReference type="Proteomes" id="UP000664940"/>
    </source>
</evidence>
<gene>
    <name evidence="2" type="ORF">HJG60_008320</name>
</gene>
<feature type="region of interest" description="Disordered" evidence="1">
    <location>
        <begin position="28"/>
        <end position="58"/>
    </location>
</feature>
<proteinExistence type="predicted"/>
<name>A0A834DQ91_9CHIR</name>
<evidence type="ECO:0000313" key="2">
    <source>
        <dbReference type="EMBL" id="KAF6088496.1"/>
    </source>
</evidence>
<dbReference type="AlphaFoldDB" id="A0A834DQ91"/>
<organism evidence="2 3">
    <name type="scientific">Phyllostomus discolor</name>
    <name type="common">pale spear-nosed bat</name>
    <dbReference type="NCBI Taxonomy" id="89673"/>
    <lineage>
        <taxon>Eukaryota</taxon>
        <taxon>Metazoa</taxon>
        <taxon>Chordata</taxon>
        <taxon>Craniata</taxon>
        <taxon>Vertebrata</taxon>
        <taxon>Euteleostomi</taxon>
        <taxon>Mammalia</taxon>
        <taxon>Eutheria</taxon>
        <taxon>Laurasiatheria</taxon>
        <taxon>Chiroptera</taxon>
        <taxon>Yangochiroptera</taxon>
        <taxon>Phyllostomidae</taxon>
        <taxon>Phyllostominae</taxon>
        <taxon>Phyllostomus</taxon>
    </lineage>
</organism>
<dbReference type="EMBL" id="JABVXQ010000010">
    <property type="protein sequence ID" value="KAF6088496.1"/>
    <property type="molecule type" value="Genomic_DNA"/>
</dbReference>
<protein>
    <submittedName>
        <fullName evidence="2">Uncharacterized protein</fullName>
    </submittedName>
</protein>
<sequence>MWAKVRVTQNTSTFQMGVKGFKRNHEEEIIQEPPRPPKPSLHKHSEKRSKQPTCPTANSPSVFIAAADSGTCKIWMEAAFTSSCKPENILCPSPLIPARSALAHYLAVTSSSLVNIYCLSFQDLVLVQRGKLGSEYKSRRVRITRMKHK</sequence>
<evidence type="ECO:0000256" key="1">
    <source>
        <dbReference type="SAM" id="MobiDB-lite"/>
    </source>
</evidence>
<dbReference type="Proteomes" id="UP000664940">
    <property type="component" value="Unassembled WGS sequence"/>
</dbReference>